<reference evidence="2 3" key="1">
    <citation type="submission" date="2018-01" db="EMBL/GenBank/DDBJ databases">
        <authorList>
            <person name="Clerissi C."/>
        </authorList>
    </citation>
    <scope>NUCLEOTIDE SEQUENCE [LARGE SCALE GENOMIC DNA]</scope>
    <source>
        <strain evidence="2">Cupriavidus sp. LMG 19464</strain>
    </source>
</reference>
<dbReference type="EMBL" id="OFSQ01000012">
    <property type="protein sequence ID" value="SOY49995.1"/>
    <property type="molecule type" value="Genomic_DNA"/>
</dbReference>
<sequence length="179" mass="17329">MGGTGRALPAAGRGRHLPAGAADHAVRAAGRGMLCARLAALSSMAAGASALRAAGERLAAAPQHPVPGQVPGAVDDVGIDGNYRVAAARAAAGVGGVAGLRGGGQCLDGAVADATNGESEDLSLAGLSARVTSWMLPPSPPAPLPQAGKGSKPSPARALVLADTPCNRSPLPRAGEGWG</sequence>
<feature type="region of interest" description="Disordered" evidence="1">
    <location>
        <begin position="136"/>
        <end position="156"/>
    </location>
</feature>
<evidence type="ECO:0000313" key="2">
    <source>
        <dbReference type="EMBL" id="SOY49995.1"/>
    </source>
</evidence>
<proteinExistence type="predicted"/>
<dbReference type="AlphaFoldDB" id="A0A976A0M5"/>
<accession>A0A976A0M5</accession>
<evidence type="ECO:0000256" key="1">
    <source>
        <dbReference type="SAM" id="MobiDB-lite"/>
    </source>
</evidence>
<gene>
    <name evidence="2" type="ORF">CBM2587_A20126</name>
</gene>
<name>A0A976A0M5_9BURK</name>
<protein>
    <submittedName>
        <fullName evidence="2">Uncharacterized protein</fullName>
    </submittedName>
</protein>
<dbReference type="Proteomes" id="UP000256780">
    <property type="component" value="Chromosome CBM2587_a"/>
</dbReference>
<evidence type="ECO:0000313" key="3">
    <source>
        <dbReference type="Proteomes" id="UP000256780"/>
    </source>
</evidence>
<comment type="caution">
    <text evidence="2">The sequence shown here is derived from an EMBL/GenBank/DDBJ whole genome shotgun (WGS) entry which is preliminary data.</text>
</comment>
<organism evidence="2 3">
    <name type="scientific">Cupriavidus taiwanensis</name>
    <dbReference type="NCBI Taxonomy" id="164546"/>
    <lineage>
        <taxon>Bacteria</taxon>
        <taxon>Pseudomonadati</taxon>
        <taxon>Pseudomonadota</taxon>
        <taxon>Betaproteobacteria</taxon>
        <taxon>Burkholderiales</taxon>
        <taxon>Burkholderiaceae</taxon>
        <taxon>Cupriavidus</taxon>
    </lineage>
</organism>